<proteinExistence type="predicted"/>
<dbReference type="Proteomes" id="UP000269154">
    <property type="component" value="Unassembled WGS sequence"/>
</dbReference>
<comment type="caution">
    <text evidence="1">The sequence shown here is derived from an EMBL/GenBank/DDBJ whole genome shotgun (WGS) entry which is preliminary data.</text>
</comment>
<dbReference type="RefSeq" id="WP_124146274.1">
    <property type="nucleotide sequence ID" value="NZ_CAWOKI010000147.1"/>
</dbReference>
<dbReference type="Pfam" id="PF13489">
    <property type="entry name" value="Methyltransf_23"/>
    <property type="match status" value="1"/>
</dbReference>
<protein>
    <submittedName>
        <fullName evidence="1">Class I SAM-dependent methyltransferase</fullName>
    </submittedName>
</protein>
<dbReference type="EMBL" id="RCBY01000242">
    <property type="protein sequence ID" value="RQH27563.1"/>
    <property type="molecule type" value="Genomic_DNA"/>
</dbReference>
<dbReference type="GO" id="GO:0008168">
    <property type="term" value="F:methyltransferase activity"/>
    <property type="evidence" value="ECO:0007669"/>
    <property type="project" value="UniProtKB-KW"/>
</dbReference>
<dbReference type="Gene3D" id="3.40.50.150">
    <property type="entry name" value="Vaccinia Virus protein VP39"/>
    <property type="match status" value="1"/>
</dbReference>
<gene>
    <name evidence="2" type="ORF">D5R40_04285</name>
    <name evidence="1" type="ORF">D5R40_27065</name>
</gene>
<evidence type="ECO:0000313" key="1">
    <source>
        <dbReference type="EMBL" id="RQH27563.1"/>
    </source>
</evidence>
<organism evidence="1 3">
    <name type="scientific">Okeania hirsuta</name>
    <dbReference type="NCBI Taxonomy" id="1458930"/>
    <lineage>
        <taxon>Bacteria</taxon>
        <taxon>Bacillati</taxon>
        <taxon>Cyanobacteriota</taxon>
        <taxon>Cyanophyceae</taxon>
        <taxon>Oscillatoriophycideae</taxon>
        <taxon>Oscillatoriales</taxon>
        <taxon>Microcoleaceae</taxon>
        <taxon>Okeania</taxon>
    </lineage>
</organism>
<dbReference type="EMBL" id="RCBY01000014">
    <property type="protein sequence ID" value="RQH53397.1"/>
    <property type="molecule type" value="Genomic_DNA"/>
</dbReference>
<evidence type="ECO:0000313" key="2">
    <source>
        <dbReference type="EMBL" id="RQH53397.1"/>
    </source>
</evidence>
<accession>A0A3N6NI22</accession>
<keyword evidence="1" id="KW-0808">Transferase</keyword>
<reference evidence="1 3" key="1">
    <citation type="journal article" date="2018" name="ACS Chem. Biol.">
        <title>Ketoreductase domain dysfunction expands chemodiversity: malyngamide biosynthesis in the cyanobacterium Okeania hirsuta.</title>
        <authorList>
            <person name="Moss N.A."/>
            <person name="Leao T."/>
            <person name="Rankin M."/>
            <person name="McCullough T.M."/>
            <person name="Qu P."/>
            <person name="Korobeynikov A."/>
            <person name="Smith J.L."/>
            <person name="Gerwick L."/>
            <person name="Gerwick W.H."/>
        </authorList>
    </citation>
    <scope>NUCLEOTIDE SEQUENCE [LARGE SCALE GENOMIC DNA]</scope>
    <source>
        <strain evidence="1 3">PAB10Feb10-1</strain>
    </source>
</reference>
<dbReference type="GO" id="GO:0032259">
    <property type="term" value="P:methylation"/>
    <property type="evidence" value="ECO:0007669"/>
    <property type="project" value="UniProtKB-KW"/>
</dbReference>
<dbReference type="AlphaFoldDB" id="A0A3N6NI22"/>
<evidence type="ECO:0000313" key="3">
    <source>
        <dbReference type="Proteomes" id="UP000269154"/>
    </source>
</evidence>
<dbReference type="OrthoDB" id="7056580at2"/>
<dbReference type="CDD" id="cd02440">
    <property type="entry name" value="AdoMet_MTases"/>
    <property type="match status" value="1"/>
</dbReference>
<keyword evidence="1" id="KW-0489">Methyltransferase</keyword>
<name>A0A3N6NI22_9CYAN</name>
<keyword evidence="3" id="KW-1185">Reference proteome</keyword>
<dbReference type="SUPFAM" id="SSF53335">
    <property type="entry name" value="S-adenosyl-L-methionine-dependent methyltransferases"/>
    <property type="match status" value="1"/>
</dbReference>
<dbReference type="InterPro" id="IPR029063">
    <property type="entry name" value="SAM-dependent_MTases_sf"/>
</dbReference>
<sequence length="245" mass="28398">MLTAAKPEFLKAYWDNSFDLKNHIQEFLQIDRHTLETRIQESNQAMTKLGQNFDWEMAIEFYRDQVGATYILELAAWHLKSCDYIGNMLHLIADFAKGRVLDFGGGIGTHSFAAALCPNVTEVQYLDVNPINCNFVLERSEKLGLSDKIQVTSKLEIYNSFDTIMCFDVMEHLPDPISQLIEFHKLLSSDGKLLINWYFSKGFGNEYPFHLDDTAIVKYFFQTLQSNFLEVFHPHLITTRCYQKL</sequence>